<evidence type="ECO:0000259" key="3">
    <source>
        <dbReference type="PROSITE" id="PS50011"/>
    </source>
</evidence>
<comment type="caution">
    <text evidence="4">The sequence shown here is derived from an EMBL/GenBank/DDBJ whole genome shotgun (WGS) entry which is preliminary data.</text>
</comment>
<dbReference type="GO" id="GO:0004674">
    <property type="term" value="F:protein serine/threonine kinase activity"/>
    <property type="evidence" value="ECO:0007669"/>
    <property type="project" value="UniProtKB-KW"/>
</dbReference>
<proteinExistence type="predicted"/>
<dbReference type="PROSITE" id="PS00107">
    <property type="entry name" value="PROTEIN_KINASE_ATP"/>
    <property type="match status" value="1"/>
</dbReference>
<keyword evidence="2" id="KW-0472">Membrane</keyword>
<keyword evidence="4" id="KW-0808">Transferase</keyword>
<name>A0ABW5R960_9BACL</name>
<dbReference type="Gene3D" id="3.30.200.20">
    <property type="entry name" value="Phosphorylase Kinase, domain 1"/>
    <property type="match status" value="1"/>
</dbReference>
<keyword evidence="2" id="KW-0812">Transmembrane</keyword>
<evidence type="ECO:0000256" key="1">
    <source>
        <dbReference type="PROSITE-ProRule" id="PRU10141"/>
    </source>
</evidence>
<dbReference type="InterPro" id="IPR000719">
    <property type="entry name" value="Prot_kinase_dom"/>
</dbReference>
<sequence>MTISSSSDMDRVAWKPGTRIQGKWNGHTYTIGQKLGEGANGTVYLATNPQGKKVAMKVALDAVDLQSEVNAIQSLSQAKDKAKPFFLALYDVDDAQVGQTTWPFYTMPYFSGKPFSQFLREKGWEWFGVVGFQVLQQLHSIHRQGYVFGDLKPHNILVEQDGRCQLIDFGGVTPFGKGVKQFTEWYDRGFWNGGSRIADASYDWFSFAALAVHVFDPEEQMKAWSRELPQQRTEKWLQQRCTELPELKPFQSILKDMLTGNCHSPDKVLSDWEQVLHRHRQRRFSARPSIRWLNTAFLAALLLFVSALWLVFYAA</sequence>
<feature type="domain" description="Protein kinase" evidence="3">
    <location>
        <begin position="29"/>
        <end position="298"/>
    </location>
</feature>
<feature type="binding site" evidence="1">
    <location>
        <position position="57"/>
    </location>
    <ligand>
        <name>ATP</name>
        <dbReference type="ChEBI" id="CHEBI:30616"/>
    </ligand>
</feature>
<dbReference type="Proteomes" id="UP001597497">
    <property type="component" value="Unassembled WGS sequence"/>
</dbReference>
<reference evidence="5" key="1">
    <citation type="journal article" date="2019" name="Int. J. Syst. Evol. Microbiol.">
        <title>The Global Catalogue of Microorganisms (GCM) 10K type strain sequencing project: providing services to taxonomists for standard genome sequencing and annotation.</title>
        <authorList>
            <consortium name="The Broad Institute Genomics Platform"/>
            <consortium name="The Broad Institute Genome Sequencing Center for Infectious Disease"/>
            <person name="Wu L."/>
            <person name="Ma J."/>
        </authorList>
    </citation>
    <scope>NUCLEOTIDE SEQUENCE [LARGE SCALE GENOMIC DNA]</scope>
    <source>
        <strain evidence="5">KCTC 33676</strain>
    </source>
</reference>
<organism evidence="4 5">
    <name type="scientific">Marinicrinis sediminis</name>
    <dbReference type="NCBI Taxonomy" id="1652465"/>
    <lineage>
        <taxon>Bacteria</taxon>
        <taxon>Bacillati</taxon>
        <taxon>Bacillota</taxon>
        <taxon>Bacilli</taxon>
        <taxon>Bacillales</taxon>
        <taxon>Paenibacillaceae</taxon>
    </lineage>
</organism>
<keyword evidence="1" id="KW-0067">ATP-binding</keyword>
<dbReference type="PANTHER" id="PTHR44167">
    <property type="entry name" value="OVARIAN-SPECIFIC SERINE/THREONINE-PROTEIN KINASE LOK-RELATED"/>
    <property type="match status" value="1"/>
</dbReference>
<dbReference type="PANTHER" id="PTHR44167:SF24">
    <property type="entry name" value="SERINE_THREONINE-PROTEIN KINASE CHK2"/>
    <property type="match status" value="1"/>
</dbReference>
<keyword evidence="2" id="KW-1133">Transmembrane helix</keyword>
<dbReference type="RefSeq" id="WP_379928997.1">
    <property type="nucleotide sequence ID" value="NZ_JBHUMM010000012.1"/>
</dbReference>
<evidence type="ECO:0000313" key="4">
    <source>
        <dbReference type="EMBL" id="MFD2671523.1"/>
    </source>
</evidence>
<dbReference type="InterPro" id="IPR017441">
    <property type="entry name" value="Protein_kinase_ATP_BS"/>
</dbReference>
<evidence type="ECO:0000256" key="2">
    <source>
        <dbReference type="SAM" id="Phobius"/>
    </source>
</evidence>
<feature type="transmembrane region" description="Helical" evidence="2">
    <location>
        <begin position="292"/>
        <end position="314"/>
    </location>
</feature>
<evidence type="ECO:0000313" key="5">
    <source>
        <dbReference type="Proteomes" id="UP001597497"/>
    </source>
</evidence>
<keyword evidence="4" id="KW-0723">Serine/threonine-protein kinase</keyword>
<dbReference type="PROSITE" id="PS50011">
    <property type="entry name" value="PROTEIN_KINASE_DOM"/>
    <property type="match status" value="1"/>
</dbReference>
<keyword evidence="5" id="KW-1185">Reference proteome</keyword>
<dbReference type="Gene3D" id="1.10.510.10">
    <property type="entry name" value="Transferase(Phosphotransferase) domain 1"/>
    <property type="match status" value="1"/>
</dbReference>
<dbReference type="Pfam" id="PF00069">
    <property type="entry name" value="Pkinase"/>
    <property type="match status" value="1"/>
</dbReference>
<keyword evidence="4" id="KW-0418">Kinase</keyword>
<gene>
    <name evidence="4" type="ORF">ACFSUC_07885</name>
</gene>
<dbReference type="SMART" id="SM00220">
    <property type="entry name" value="S_TKc"/>
    <property type="match status" value="1"/>
</dbReference>
<protein>
    <submittedName>
        <fullName evidence="4">Serine/threonine protein kinase</fullName>
    </submittedName>
</protein>
<accession>A0ABW5R960</accession>
<keyword evidence="1" id="KW-0547">Nucleotide-binding</keyword>
<dbReference type="SUPFAM" id="SSF56112">
    <property type="entry name" value="Protein kinase-like (PK-like)"/>
    <property type="match status" value="1"/>
</dbReference>
<dbReference type="EMBL" id="JBHUMM010000012">
    <property type="protein sequence ID" value="MFD2671523.1"/>
    <property type="molecule type" value="Genomic_DNA"/>
</dbReference>
<dbReference type="InterPro" id="IPR011009">
    <property type="entry name" value="Kinase-like_dom_sf"/>
</dbReference>